<accession>A0A5R8K8P3</accession>
<reference evidence="2 3" key="1">
    <citation type="submission" date="2019-05" db="EMBL/GenBank/DDBJ databases">
        <title>Verrucobacter flavum gen. nov., sp. nov. a new member of the family Verrucomicrobiaceae.</title>
        <authorList>
            <person name="Szuroczki S."/>
            <person name="Abbaszade G."/>
            <person name="Szabo A."/>
            <person name="Felfoldi T."/>
            <person name="Schumann P."/>
            <person name="Boka K."/>
            <person name="Keki Z."/>
            <person name="Toumi M."/>
            <person name="Toth E."/>
        </authorList>
    </citation>
    <scope>NUCLEOTIDE SEQUENCE [LARGE SCALE GENOMIC DNA]</scope>
    <source>
        <strain evidence="2 3">MG-N-17</strain>
    </source>
</reference>
<evidence type="ECO:0008006" key="4">
    <source>
        <dbReference type="Google" id="ProtNLM"/>
    </source>
</evidence>
<feature type="transmembrane region" description="Helical" evidence="1">
    <location>
        <begin position="286"/>
        <end position="312"/>
    </location>
</feature>
<sequence>MSTLTISTFKPMAAGSDFADWLSPILVKELRQGLKTRMFVSVFILLQAVMIIIVGLQLLSMARGAGRSQMQEFDWFFWAVIWVPLLVVMPARGLAAVSSELKANTLDLVQLTKLTAFRIVLGKWVALVAQTLLLVAAVLPYTVLRYFFGRVDVVMDLTMLLGMVQGSLVLTAMAVMLSSMHLVVRILVVLAALPLSAALVSAVGMFMTFRTAGSGLVGATSAGAGVWMWLFGILGTVVTVYFLLEMAAGRIAPLAENHSGRRRAVALGLVLILPLIIWMNDDPNMALVGLVYSMLPLWAWSVLEALCERTVMVPSLYRPFARRGFWGRLAGRVFYPGWASGVVFVGLMMVLLGGMILIGDYLHNDLDGVWSDIDEWGVAVPLLMTSLVLPVLVMRLFPRMKQPVWVYLLVQALFVLLFLVAWIIAEVPGATRGDRDSAYVWLAPFPFSAFLGLMTRNFSWDLVSAYMVVSLPVCGLVWMGLGVVMWKEFRVIRGLERESLGDVGSDSGTKS</sequence>
<comment type="caution">
    <text evidence="2">The sequence shown here is derived from an EMBL/GenBank/DDBJ whole genome shotgun (WGS) entry which is preliminary data.</text>
</comment>
<feature type="transmembrane region" description="Helical" evidence="1">
    <location>
        <begin position="466"/>
        <end position="486"/>
    </location>
</feature>
<dbReference type="AlphaFoldDB" id="A0A5R8K8P3"/>
<feature type="transmembrane region" description="Helical" evidence="1">
    <location>
        <begin position="404"/>
        <end position="425"/>
    </location>
</feature>
<feature type="transmembrane region" description="Helical" evidence="1">
    <location>
        <begin position="116"/>
        <end position="141"/>
    </location>
</feature>
<evidence type="ECO:0000313" key="2">
    <source>
        <dbReference type="EMBL" id="TLD68704.1"/>
    </source>
</evidence>
<keyword evidence="1" id="KW-0472">Membrane</keyword>
<keyword evidence="1" id="KW-0812">Transmembrane</keyword>
<feature type="transmembrane region" description="Helical" evidence="1">
    <location>
        <begin position="182"/>
        <end position="206"/>
    </location>
</feature>
<feature type="transmembrane region" description="Helical" evidence="1">
    <location>
        <begin position="226"/>
        <end position="244"/>
    </location>
</feature>
<feature type="transmembrane region" description="Helical" evidence="1">
    <location>
        <begin position="75"/>
        <end position="95"/>
    </location>
</feature>
<feature type="transmembrane region" description="Helical" evidence="1">
    <location>
        <begin position="153"/>
        <end position="175"/>
    </location>
</feature>
<feature type="transmembrane region" description="Helical" evidence="1">
    <location>
        <begin position="264"/>
        <end position="280"/>
    </location>
</feature>
<feature type="transmembrane region" description="Helical" evidence="1">
    <location>
        <begin position="333"/>
        <end position="358"/>
    </location>
</feature>
<gene>
    <name evidence="2" type="ORF">FEM03_21215</name>
</gene>
<name>A0A5R8K8P3_9BACT</name>
<evidence type="ECO:0000313" key="3">
    <source>
        <dbReference type="Proteomes" id="UP000306196"/>
    </source>
</evidence>
<evidence type="ECO:0000256" key="1">
    <source>
        <dbReference type="SAM" id="Phobius"/>
    </source>
</evidence>
<feature type="transmembrane region" description="Helical" evidence="1">
    <location>
        <begin position="378"/>
        <end position="397"/>
    </location>
</feature>
<proteinExistence type="predicted"/>
<dbReference type="Proteomes" id="UP000306196">
    <property type="component" value="Unassembled WGS sequence"/>
</dbReference>
<feature type="transmembrane region" description="Helical" evidence="1">
    <location>
        <begin position="38"/>
        <end position="60"/>
    </location>
</feature>
<dbReference type="RefSeq" id="WP_138088316.1">
    <property type="nucleotide sequence ID" value="NZ_VAUV01000020.1"/>
</dbReference>
<keyword evidence="1" id="KW-1133">Transmembrane helix</keyword>
<dbReference type="EMBL" id="VAUV01000020">
    <property type="protein sequence ID" value="TLD68704.1"/>
    <property type="molecule type" value="Genomic_DNA"/>
</dbReference>
<protein>
    <recommendedName>
        <fullName evidence="4">ABC transporter permease</fullName>
    </recommendedName>
</protein>
<organism evidence="2 3">
    <name type="scientific">Phragmitibacter flavus</name>
    <dbReference type="NCBI Taxonomy" id="2576071"/>
    <lineage>
        <taxon>Bacteria</taxon>
        <taxon>Pseudomonadati</taxon>
        <taxon>Verrucomicrobiota</taxon>
        <taxon>Verrucomicrobiia</taxon>
        <taxon>Verrucomicrobiales</taxon>
        <taxon>Verrucomicrobiaceae</taxon>
        <taxon>Phragmitibacter</taxon>
    </lineage>
</organism>
<keyword evidence="3" id="KW-1185">Reference proteome</keyword>
<dbReference type="OrthoDB" id="189304at2"/>